<comment type="caution">
    <text evidence="2">The sequence shown here is derived from an EMBL/GenBank/DDBJ whole genome shotgun (WGS) entry which is preliminary data.</text>
</comment>
<protein>
    <submittedName>
        <fullName evidence="2">Glycosyltransferase</fullName>
        <ecNumber evidence="2">2.4.-.-</ecNumber>
    </submittedName>
</protein>
<dbReference type="Gene3D" id="3.90.550.10">
    <property type="entry name" value="Spore Coat Polysaccharide Biosynthesis Protein SpsA, Chain A"/>
    <property type="match status" value="1"/>
</dbReference>
<name>A0A951UBJ9_9CYAN</name>
<proteinExistence type="predicted"/>
<dbReference type="AlphaFoldDB" id="A0A951UBJ9"/>
<dbReference type="Proteomes" id="UP000753908">
    <property type="component" value="Unassembled WGS sequence"/>
</dbReference>
<dbReference type="GO" id="GO:0016757">
    <property type="term" value="F:glycosyltransferase activity"/>
    <property type="evidence" value="ECO:0007669"/>
    <property type="project" value="UniProtKB-KW"/>
</dbReference>
<feature type="domain" description="Glycosyltransferase 2-like" evidence="1">
    <location>
        <begin position="7"/>
        <end position="165"/>
    </location>
</feature>
<evidence type="ECO:0000259" key="1">
    <source>
        <dbReference type="Pfam" id="PF00535"/>
    </source>
</evidence>
<keyword evidence="2" id="KW-0808">Transferase</keyword>
<dbReference type="EC" id="2.4.-.-" evidence="2"/>
<dbReference type="PANTHER" id="PTHR43685">
    <property type="entry name" value="GLYCOSYLTRANSFERASE"/>
    <property type="match status" value="1"/>
</dbReference>
<keyword evidence="2" id="KW-0328">Glycosyltransferase</keyword>
<gene>
    <name evidence="2" type="ORF">KME25_24265</name>
</gene>
<evidence type="ECO:0000313" key="2">
    <source>
        <dbReference type="EMBL" id="MBW4547528.1"/>
    </source>
</evidence>
<reference evidence="2" key="1">
    <citation type="submission" date="2021-05" db="EMBL/GenBank/DDBJ databases">
        <authorList>
            <person name="Pietrasiak N."/>
            <person name="Ward R."/>
            <person name="Stajich J.E."/>
            <person name="Kurbessoian T."/>
        </authorList>
    </citation>
    <scope>NUCLEOTIDE SEQUENCE</scope>
    <source>
        <strain evidence="2">CPER-KK1</strain>
    </source>
</reference>
<dbReference type="InterPro" id="IPR001173">
    <property type="entry name" value="Glyco_trans_2-like"/>
</dbReference>
<sequence>MSTKIVSVIIPCYNGVQFLPEAIESALAQTYPPFEIIVVDDGSTDNTGEVAARYPGVRYIRQENQGASIARNTGIRKSQGDYLVFLDHDDRLLPKAIEVGVNSLNEHPDCGFVFGFSRSIKADGSLLSEAPEERIETANYQLILSGRSLSPPATVMFRRAVFESVGEFDRSFDPAEDYEFYLRVARAFPIYCHNQVIVEYRRHDNNLSSNIPRIVETTLKVIDAQWEFIKGNRDYEAAYRTGKKHWPNLFGPYLPYGMGAHIKAGRFLAAARVMFLLLRHYPQGLVNYALELLSKLTKRFASGLTLPGL</sequence>
<organism evidence="2 3">
    <name type="scientific">Symplocastrum torsivum CPER-KK1</name>
    <dbReference type="NCBI Taxonomy" id="450513"/>
    <lineage>
        <taxon>Bacteria</taxon>
        <taxon>Bacillati</taxon>
        <taxon>Cyanobacteriota</taxon>
        <taxon>Cyanophyceae</taxon>
        <taxon>Oscillatoriophycideae</taxon>
        <taxon>Oscillatoriales</taxon>
        <taxon>Microcoleaceae</taxon>
        <taxon>Symplocastrum</taxon>
    </lineage>
</organism>
<dbReference type="EMBL" id="JAHHIF010000043">
    <property type="protein sequence ID" value="MBW4547528.1"/>
    <property type="molecule type" value="Genomic_DNA"/>
</dbReference>
<dbReference type="PANTHER" id="PTHR43685:SF11">
    <property type="entry name" value="GLYCOSYLTRANSFERASE TAGX-RELATED"/>
    <property type="match status" value="1"/>
</dbReference>
<dbReference type="InterPro" id="IPR029044">
    <property type="entry name" value="Nucleotide-diphossugar_trans"/>
</dbReference>
<dbReference type="InterPro" id="IPR050834">
    <property type="entry name" value="Glycosyltransf_2"/>
</dbReference>
<dbReference type="Pfam" id="PF00535">
    <property type="entry name" value="Glycos_transf_2"/>
    <property type="match status" value="1"/>
</dbReference>
<reference evidence="2" key="2">
    <citation type="journal article" date="2022" name="Microbiol. Resour. Announc.">
        <title>Metagenome Sequencing to Explore Phylogenomics of Terrestrial Cyanobacteria.</title>
        <authorList>
            <person name="Ward R.D."/>
            <person name="Stajich J.E."/>
            <person name="Johansen J.R."/>
            <person name="Huntemann M."/>
            <person name="Clum A."/>
            <person name="Foster B."/>
            <person name="Foster B."/>
            <person name="Roux S."/>
            <person name="Palaniappan K."/>
            <person name="Varghese N."/>
            <person name="Mukherjee S."/>
            <person name="Reddy T.B.K."/>
            <person name="Daum C."/>
            <person name="Copeland A."/>
            <person name="Chen I.A."/>
            <person name="Ivanova N.N."/>
            <person name="Kyrpides N.C."/>
            <person name="Shapiro N."/>
            <person name="Eloe-Fadrosh E.A."/>
            <person name="Pietrasiak N."/>
        </authorList>
    </citation>
    <scope>NUCLEOTIDE SEQUENCE</scope>
    <source>
        <strain evidence="2">CPER-KK1</strain>
    </source>
</reference>
<accession>A0A951UBJ9</accession>
<dbReference type="SUPFAM" id="SSF53448">
    <property type="entry name" value="Nucleotide-diphospho-sugar transferases"/>
    <property type="match status" value="1"/>
</dbReference>
<evidence type="ECO:0000313" key="3">
    <source>
        <dbReference type="Proteomes" id="UP000753908"/>
    </source>
</evidence>